<dbReference type="InterPro" id="IPR023927">
    <property type="entry name" value="SbnA"/>
</dbReference>
<comment type="subunit">
    <text evidence="5">Homodimer.</text>
</comment>
<dbReference type="EMBL" id="JAATEL010000017">
    <property type="protein sequence ID" value="NJP15907.1"/>
    <property type="molecule type" value="Genomic_DNA"/>
</dbReference>
<dbReference type="InterPro" id="IPR000634">
    <property type="entry name" value="Ser/Thr_deHydtase_PyrdxlP-BS"/>
</dbReference>
<proteinExistence type="inferred from homology"/>
<evidence type="ECO:0000256" key="7">
    <source>
        <dbReference type="ARBA" id="ARBA00016985"/>
    </source>
</evidence>
<comment type="cofactor">
    <cofactor evidence="1">
        <name>pyridoxal 5'-phosphate</name>
        <dbReference type="ChEBI" id="CHEBI:597326"/>
    </cofactor>
</comment>
<evidence type="ECO:0000256" key="10">
    <source>
        <dbReference type="SAM" id="MobiDB-lite"/>
    </source>
</evidence>
<reference evidence="12 13" key="1">
    <citation type="submission" date="2020-03" db="EMBL/GenBank/DDBJ databases">
        <title>WGS of actinomycetes isolated from Thailand.</title>
        <authorList>
            <person name="Thawai C."/>
        </authorList>
    </citation>
    <scope>NUCLEOTIDE SEQUENCE [LARGE SCALE GENOMIC DNA]</scope>
    <source>
        <strain evidence="12 13">NBRC 13905</strain>
    </source>
</reference>
<dbReference type="InterPro" id="IPR001926">
    <property type="entry name" value="TrpB-like_PALP"/>
</dbReference>
<dbReference type="CDD" id="cd01561">
    <property type="entry name" value="CBS_like"/>
    <property type="match status" value="1"/>
</dbReference>
<dbReference type="InterPro" id="IPR050214">
    <property type="entry name" value="Cys_Synth/Cystath_Beta-Synth"/>
</dbReference>
<dbReference type="NCBIfam" id="TIGR03945">
    <property type="entry name" value="PLP_SbnA_fam"/>
    <property type="match status" value="1"/>
</dbReference>
<comment type="caution">
    <text evidence="12">The sequence shown here is derived from an EMBL/GenBank/DDBJ whole genome shotgun (WGS) entry which is preliminary data.</text>
</comment>
<evidence type="ECO:0000259" key="11">
    <source>
        <dbReference type="Pfam" id="PF00291"/>
    </source>
</evidence>
<evidence type="ECO:0000256" key="9">
    <source>
        <dbReference type="ARBA" id="ARBA00022898"/>
    </source>
</evidence>
<evidence type="ECO:0000313" key="13">
    <source>
        <dbReference type="Proteomes" id="UP000635996"/>
    </source>
</evidence>
<evidence type="ECO:0000256" key="1">
    <source>
        <dbReference type="ARBA" id="ARBA00001933"/>
    </source>
</evidence>
<dbReference type="PROSITE" id="PS00901">
    <property type="entry name" value="CYS_SYNTHASE"/>
    <property type="match status" value="1"/>
</dbReference>
<evidence type="ECO:0000256" key="8">
    <source>
        <dbReference type="ARBA" id="ARBA00022679"/>
    </source>
</evidence>
<dbReference type="PROSITE" id="PS00165">
    <property type="entry name" value="DEHYDRATASE_SER_THR"/>
    <property type="match status" value="1"/>
</dbReference>
<protein>
    <recommendedName>
        <fullName evidence="7">N-(2-amino-2-carboxyethyl)-L-glutamate synthase</fullName>
        <ecNumber evidence="6">2.5.1.140</ecNumber>
    </recommendedName>
</protein>
<feature type="compositionally biased region" description="Basic and acidic residues" evidence="10">
    <location>
        <begin position="345"/>
        <end position="378"/>
    </location>
</feature>
<organism evidence="12 13">
    <name type="scientific">Streptomyces thermoviolaceus subsp. thermoviolaceus</name>
    <dbReference type="NCBI Taxonomy" id="66860"/>
    <lineage>
        <taxon>Bacteria</taxon>
        <taxon>Bacillati</taxon>
        <taxon>Actinomycetota</taxon>
        <taxon>Actinomycetes</taxon>
        <taxon>Kitasatosporales</taxon>
        <taxon>Streptomycetaceae</taxon>
        <taxon>Streptomyces</taxon>
    </lineage>
</organism>
<dbReference type="Pfam" id="PF00291">
    <property type="entry name" value="PALP"/>
    <property type="match status" value="1"/>
</dbReference>
<dbReference type="EC" id="2.5.1.140" evidence="6"/>
<dbReference type="InterPro" id="IPR001216">
    <property type="entry name" value="P-phosphate_BS"/>
</dbReference>
<feature type="domain" description="Tryptophan synthase beta chain-like PALP" evidence="11">
    <location>
        <begin position="26"/>
        <end position="317"/>
    </location>
</feature>
<keyword evidence="9" id="KW-0663">Pyridoxal phosphate</keyword>
<evidence type="ECO:0000313" key="12">
    <source>
        <dbReference type="EMBL" id="NJP15907.1"/>
    </source>
</evidence>
<gene>
    <name evidence="12" type="primary">sbnA</name>
    <name evidence="12" type="ORF">HCJ95_16835</name>
</gene>
<dbReference type="InterPro" id="IPR036052">
    <property type="entry name" value="TrpB-like_PALP_sf"/>
</dbReference>
<sequence>MTVVASGGRTPALGATRTREPDIVATIGSTPLVALDRLFPPARFQVYAKCERFNPGGSIKDRAAKSMIEHAIRSGKLVPGVSTVVESSSGNLGIALAQLCNFYRLKFICVVDPRTTRQNTAIMRAYGATVEVVDRDPATGEYLPARLERVRTLLRTVPDAYWPNQYANEYNARAHHHTMREICEALPGGPDYLFVAAGTTGTLRGCAEYIRESGLATRVVAVDAVGSVIFGPPEPWEQGHRRTIPGHGAAVVPPLLRPDLADRVVKVTDLDCVRGCRRLLAKESILAGGSSGAVIAALEGAADWLEPGTTCVAVLPDGGDRYLDTIYSDAWVESRFQDENPPLHPGEEGHAGHEPHTDREIPSGEDEGLHRDQERSEP</sequence>
<comment type="similarity">
    <text evidence="4">Belongs to the cysteine synthase/cystathionine beta-synthase family. SbnA subfamily.</text>
</comment>
<evidence type="ECO:0000256" key="5">
    <source>
        <dbReference type="ARBA" id="ARBA00011738"/>
    </source>
</evidence>
<dbReference type="PANTHER" id="PTHR10314">
    <property type="entry name" value="CYSTATHIONINE BETA-SYNTHASE"/>
    <property type="match status" value="1"/>
</dbReference>
<feature type="region of interest" description="Disordered" evidence="10">
    <location>
        <begin position="337"/>
        <end position="378"/>
    </location>
</feature>
<keyword evidence="8" id="KW-0808">Transferase</keyword>
<comment type="function">
    <text evidence="2">Catalyzes the synthesis of N-((2S)-2-amino-2-carboxyethyl)-L-glutamate (ACEGA) from O-phospho-L-serine and L-glutamate. Involved in the biosynthesis of L-2,3-diaminopropionic acid (L-Dap), a precursor of staphyloferrin B and antibiotics.</text>
</comment>
<dbReference type="RefSeq" id="WP_168131859.1">
    <property type="nucleotide sequence ID" value="NZ_BMVZ01000011.1"/>
</dbReference>
<accession>A0ABX0YV57</accession>
<evidence type="ECO:0000256" key="6">
    <source>
        <dbReference type="ARBA" id="ARBA00012331"/>
    </source>
</evidence>
<evidence type="ECO:0000256" key="4">
    <source>
        <dbReference type="ARBA" id="ARBA00008519"/>
    </source>
</evidence>
<keyword evidence="13" id="KW-1185">Reference proteome</keyword>
<comment type="pathway">
    <text evidence="3">Siderophore biosynthesis.</text>
</comment>
<evidence type="ECO:0000256" key="2">
    <source>
        <dbReference type="ARBA" id="ARBA00004056"/>
    </source>
</evidence>
<dbReference type="Gene3D" id="3.40.50.1100">
    <property type="match status" value="2"/>
</dbReference>
<dbReference type="SUPFAM" id="SSF53686">
    <property type="entry name" value="Tryptophan synthase beta subunit-like PLP-dependent enzymes"/>
    <property type="match status" value="1"/>
</dbReference>
<evidence type="ECO:0000256" key="3">
    <source>
        <dbReference type="ARBA" id="ARBA00004924"/>
    </source>
</evidence>
<dbReference type="Proteomes" id="UP000635996">
    <property type="component" value="Unassembled WGS sequence"/>
</dbReference>
<name>A0ABX0YV57_STRTL</name>